<feature type="region of interest" description="Disordered" evidence="1">
    <location>
        <begin position="1"/>
        <end position="223"/>
    </location>
</feature>
<feature type="compositionally biased region" description="Basic and acidic residues" evidence="1">
    <location>
        <begin position="111"/>
        <end position="132"/>
    </location>
</feature>
<name>A0A1Y1USR3_9TREE</name>
<feature type="compositionally biased region" description="Polar residues" evidence="1">
    <location>
        <begin position="75"/>
        <end position="91"/>
    </location>
</feature>
<feature type="compositionally biased region" description="Low complexity" evidence="1">
    <location>
        <begin position="200"/>
        <end position="223"/>
    </location>
</feature>
<comment type="caution">
    <text evidence="2">The sequence shown here is derived from an EMBL/GenBank/DDBJ whole genome shotgun (WGS) entry which is preliminary data.</text>
</comment>
<organism evidence="2 3">
    <name type="scientific">Kockovaella imperatae</name>
    <dbReference type="NCBI Taxonomy" id="4999"/>
    <lineage>
        <taxon>Eukaryota</taxon>
        <taxon>Fungi</taxon>
        <taxon>Dikarya</taxon>
        <taxon>Basidiomycota</taxon>
        <taxon>Agaricomycotina</taxon>
        <taxon>Tremellomycetes</taxon>
        <taxon>Tremellales</taxon>
        <taxon>Cuniculitremaceae</taxon>
        <taxon>Kockovaella</taxon>
    </lineage>
</organism>
<gene>
    <name evidence="2" type="ORF">BD324DRAFT_647397</name>
</gene>
<proteinExistence type="predicted"/>
<reference evidence="2 3" key="1">
    <citation type="submission" date="2017-03" db="EMBL/GenBank/DDBJ databases">
        <title>Widespread Adenine N6-methylation of Active Genes in Fungi.</title>
        <authorList>
            <consortium name="DOE Joint Genome Institute"/>
            <person name="Mondo S.J."/>
            <person name="Dannebaum R.O."/>
            <person name="Kuo R.C."/>
            <person name="Louie K.B."/>
            <person name="Bewick A.J."/>
            <person name="Labutti K."/>
            <person name="Haridas S."/>
            <person name="Kuo A."/>
            <person name="Salamov A."/>
            <person name="Ahrendt S.R."/>
            <person name="Lau R."/>
            <person name="Bowen B.P."/>
            <person name="Lipzen A."/>
            <person name="Sullivan W."/>
            <person name="Andreopoulos W.B."/>
            <person name="Clum A."/>
            <person name="Lindquist E."/>
            <person name="Daum C."/>
            <person name="Northen T.R."/>
            <person name="Ramamoorthy G."/>
            <person name="Schmitz R.J."/>
            <person name="Gryganskyi A."/>
            <person name="Culley D."/>
            <person name="Magnuson J."/>
            <person name="James T.Y."/>
            <person name="O'Malley M.A."/>
            <person name="Stajich J.E."/>
            <person name="Spatafora J.W."/>
            <person name="Visel A."/>
            <person name="Grigoriev I.V."/>
        </authorList>
    </citation>
    <scope>NUCLEOTIDE SEQUENCE [LARGE SCALE GENOMIC DNA]</scope>
    <source>
        <strain evidence="2 3">NRRL Y-17943</strain>
    </source>
</reference>
<dbReference type="RefSeq" id="XP_021874145.1">
    <property type="nucleotide sequence ID" value="XM_022017648.1"/>
</dbReference>
<keyword evidence="3" id="KW-1185">Reference proteome</keyword>
<feature type="compositionally biased region" description="Polar residues" evidence="1">
    <location>
        <begin position="29"/>
        <end position="51"/>
    </location>
</feature>
<dbReference type="GeneID" id="33559457"/>
<feature type="compositionally biased region" description="Low complexity" evidence="1">
    <location>
        <begin position="17"/>
        <end position="28"/>
    </location>
</feature>
<feature type="compositionally biased region" description="Low complexity" evidence="1">
    <location>
        <begin position="166"/>
        <end position="186"/>
    </location>
</feature>
<dbReference type="InParanoid" id="A0A1Y1USR3"/>
<accession>A0A1Y1USR3</accession>
<protein>
    <submittedName>
        <fullName evidence="2">Uncharacterized protein</fullName>
    </submittedName>
</protein>
<feature type="region of interest" description="Disordered" evidence="1">
    <location>
        <begin position="239"/>
        <end position="264"/>
    </location>
</feature>
<feature type="compositionally biased region" description="Basic and acidic residues" evidence="1">
    <location>
        <begin position="139"/>
        <end position="151"/>
    </location>
</feature>
<evidence type="ECO:0000256" key="1">
    <source>
        <dbReference type="SAM" id="MobiDB-lite"/>
    </source>
</evidence>
<feature type="compositionally biased region" description="Low complexity" evidence="1">
    <location>
        <begin position="425"/>
        <end position="439"/>
    </location>
</feature>
<feature type="compositionally biased region" description="Polar residues" evidence="1">
    <location>
        <begin position="459"/>
        <end position="471"/>
    </location>
</feature>
<dbReference type="Proteomes" id="UP000193218">
    <property type="component" value="Unassembled WGS sequence"/>
</dbReference>
<dbReference type="OrthoDB" id="2595549at2759"/>
<evidence type="ECO:0000313" key="3">
    <source>
        <dbReference type="Proteomes" id="UP000193218"/>
    </source>
</evidence>
<dbReference type="EMBL" id="NBSH01000001">
    <property type="protein sequence ID" value="ORX40466.1"/>
    <property type="molecule type" value="Genomic_DNA"/>
</dbReference>
<dbReference type="AlphaFoldDB" id="A0A1Y1USR3"/>
<evidence type="ECO:0000313" key="2">
    <source>
        <dbReference type="EMBL" id="ORX40466.1"/>
    </source>
</evidence>
<feature type="region of interest" description="Disordered" evidence="1">
    <location>
        <begin position="404"/>
        <end position="471"/>
    </location>
</feature>
<sequence length="586" mass="63276">MATASRPPHTFSSSYVPRSRPASPALPSMTSTHPRASTSSSETTRQAVAGQSSSSSSSTRPKSTPASPILHAHQASKSSPLVTTTAQTARSSPIVHPLPMKPNSPAMTPRLNDRSERRGSGLKHELRDGQRSEKKKPVRPTEDKEADDSHAILKILSSLPAPLPETLPSTFLPTPRTTPSPTQSFSDWAKSSKRRRSLSDDSLASSAVSSRSAGSSGSTSRTGVGLGLGLSLVSEDGSASSKKRRLSSQSSATAKTTRKSEWSEENSMATWTKEKWTEMGKRYRDRAISLKRLGDAYLRYAGAKPEYLARAREQDPLRGLLCLTDSILMWLFAYWCEEQIFGRTRPLEYQESKPLRDHVRAAWEGRMRRSETEVEKEAAKGMVGLMYLIEAVISYHTSSDHLSQLSRKGRQLDPAAVAPPTPTQSHSGNSTSSSGAADSKPTDPSPPAIAASPALSGHSAESQASHTSSNPLNDLLPLIASSTSSSSSAQHHLLNSRHHLSLGLLRTRFPQSFELATHSELADQALPAPGDTLGSAKRLDIDNPDVFAWPIELGMHAPVAHTAVFGRCLVNEYGEARGGWNVRETA</sequence>